<keyword evidence="2" id="KW-1185">Reference proteome</keyword>
<reference evidence="1 2" key="1">
    <citation type="journal article" date="2023" name="Commun. Biol.">
        <title>Genome analysis of Parmales, the sister group of diatoms, reveals the evolutionary specialization of diatoms from phago-mixotrophs to photoautotrophs.</title>
        <authorList>
            <person name="Ban H."/>
            <person name="Sato S."/>
            <person name="Yoshikawa S."/>
            <person name="Yamada K."/>
            <person name="Nakamura Y."/>
            <person name="Ichinomiya M."/>
            <person name="Sato N."/>
            <person name="Blanc-Mathieu R."/>
            <person name="Endo H."/>
            <person name="Kuwata A."/>
            <person name="Ogata H."/>
        </authorList>
    </citation>
    <scope>NUCLEOTIDE SEQUENCE [LARGE SCALE GENOMIC DNA]</scope>
</reference>
<comment type="caution">
    <text evidence="1">The sequence shown here is derived from an EMBL/GenBank/DDBJ whole genome shotgun (WGS) entry which is preliminary data.</text>
</comment>
<organism evidence="1 2">
    <name type="scientific">Tetraparma gracilis</name>
    <dbReference type="NCBI Taxonomy" id="2962635"/>
    <lineage>
        <taxon>Eukaryota</taxon>
        <taxon>Sar</taxon>
        <taxon>Stramenopiles</taxon>
        <taxon>Ochrophyta</taxon>
        <taxon>Bolidophyceae</taxon>
        <taxon>Parmales</taxon>
        <taxon>Triparmaceae</taxon>
        <taxon>Tetraparma</taxon>
    </lineage>
</organism>
<dbReference type="InterPro" id="IPR010393">
    <property type="entry name" value="DUF991_YecM-like"/>
</dbReference>
<dbReference type="SUPFAM" id="SSF54593">
    <property type="entry name" value="Glyoxalase/Bleomycin resistance protein/Dihydroxybiphenyl dioxygenase"/>
    <property type="match status" value="1"/>
</dbReference>
<gene>
    <name evidence="1" type="ORF">TeGR_g8339</name>
</gene>
<protein>
    <submittedName>
        <fullName evidence="1">Uncharacterized protein</fullName>
    </submittedName>
</protein>
<dbReference type="PANTHER" id="PTHR37519">
    <property type="match status" value="1"/>
</dbReference>
<dbReference type="Gene3D" id="3.10.180.10">
    <property type="entry name" value="2,3-Dihydroxybiphenyl 1,2-Dioxygenase, domain 1"/>
    <property type="match status" value="1"/>
</dbReference>
<evidence type="ECO:0000313" key="2">
    <source>
        <dbReference type="Proteomes" id="UP001165060"/>
    </source>
</evidence>
<proteinExistence type="predicted"/>
<accession>A0ABQ6MUI2</accession>
<name>A0ABQ6MUI2_9STRA</name>
<sequence length="323" mass="36526">MLSAKVFLLKDLYYQELGHAWDHETSSFKVIYRPLYHCEAKPNRFEAHTLASSHFSRWEEKFQRVSLWSVPLAVRRLILPGPFTLDPDWTLPPLTKHLPSCTRSTRSLLPVERSHEAPRLADILGDFESFIDAVDAELRTRGLDAQQEGLEMDHICYRCATIEEYKEMCGALTQDHGVCIVEGMIGGRPISTIQLTSPIKHLGFSVSCIEIPCPKPGRHYESGLEHAEIVVGKEGDSIAGNAVVAAFMERMKERGASFTWNTSAMDKELNADVSHQFEYNGGKATVKFHTRPLYEVVALEIQHGAVVEVPENYFLRLPLKFNK</sequence>
<dbReference type="InterPro" id="IPR029068">
    <property type="entry name" value="Glyas_Bleomycin-R_OHBP_Dase"/>
</dbReference>
<dbReference type="PANTHER" id="PTHR37519:SF1">
    <property type="entry name" value="DIHYDROXYBIPHENYL DIOXYGENASE DOMAIN-CONTAINING PROTEIN"/>
    <property type="match status" value="1"/>
</dbReference>
<dbReference type="EMBL" id="BRYB01003204">
    <property type="protein sequence ID" value="GMI32671.1"/>
    <property type="molecule type" value="Genomic_DNA"/>
</dbReference>
<dbReference type="Pfam" id="PF06185">
    <property type="entry name" value="YecM"/>
    <property type="match status" value="1"/>
</dbReference>
<evidence type="ECO:0000313" key="1">
    <source>
        <dbReference type="EMBL" id="GMI32671.1"/>
    </source>
</evidence>
<dbReference type="Proteomes" id="UP001165060">
    <property type="component" value="Unassembled WGS sequence"/>
</dbReference>